<dbReference type="Pfam" id="PF05239">
    <property type="entry name" value="PRC"/>
    <property type="match status" value="1"/>
</dbReference>
<protein>
    <submittedName>
        <fullName evidence="2">PRC-barrel domain-containing protein</fullName>
    </submittedName>
</protein>
<accession>A0ABT6N262</accession>
<comment type="caution">
    <text evidence="2">The sequence shown here is derived from an EMBL/GenBank/DDBJ whole genome shotgun (WGS) entry which is preliminary data.</text>
</comment>
<evidence type="ECO:0000313" key="2">
    <source>
        <dbReference type="EMBL" id="MDH7639383.1"/>
    </source>
</evidence>
<organism evidence="2 3">
    <name type="scientific">Sphingomonas oryzagri</name>
    <dbReference type="NCBI Taxonomy" id="3042314"/>
    <lineage>
        <taxon>Bacteria</taxon>
        <taxon>Pseudomonadati</taxon>
        <taxon>Pseudomonadota</taxon>
        <taxon>Alphaproteobacteria</taxon>
        <taxon>Sphingomonadales</taxon>
        <taxon>Sphingomonadaceae</taxon>
        <taxon>Sphingomonas</taxon>
    </lineage>
</organism>
<dbReference type="InterPro" id="IPR027275">
    <property type="entry name" value="PRC-brl_dom"/>
</dbReference>
<evidence type="ECO:0000259" key="1">
    <source>
        <dbReference type="Pfam" id="PF05239"/>
    </source>
</evidence>
<dbReference type="EMBL" id="JARYGZ010000001">
    <property type="protein sequence ID" value="MDH7639383.1"/>
    <property type="molecule type" value="Genomic_DNA"/>
</dbReference>
<dbReference type="Gene3D" id="2.30.30.240">
    <property type="entry name" value="PRC-barrel domain"/>
    <property type="match status" value="1"/>
</dbReference>
<proteinExistence type="predicted"/>
<evidence type="ECO:0000313" key="3">
    <source>
        <dbReference type="Proteomes" id="UP001160625"/>
    </source>
</evidence>
<dbReference type="RefSeq" id="WP_281044653.1">
    <property type="nucleotide sequence ID" value="NZ_JARYGZ010000001.1"/>
</dbReference>
<dbReference type="PANTHER" id="PTHR36505:SF1">
    <property type="entry name" value="BLR1072 PROTEIN"/>
    <property type="match status" value="1"/>
</dbReference>
<dbReference type="SUPFAM" id="SSF50346">
    <property type="entry name" value="PRC-barrel domain"/>
    <property type="match status" value="1"/>
</dbReference>
<feature type="domain" description="PRC-barrel" evidence="1">
    <location>
        <begin position="20"/>
        <end position="92"/>
    </location>
</feature>
<dbReference type="InterPro" id="IPR011033">
    <property type="entry name" value="PRC_barrel-like_sf"/>
</dbReference>
<reference evidence="2" key="1">
    <citation type="submission" date="2023-04" db="EMBL/GenBank/DDBJ databases">
        <title>Sphingomonas sp. MAHUQ-71 isolated from rice field.</title>
        <authorList>
            <person name="Huq M.A."/>
        </authorList>
    </citation>
    <scope>NUCLEOTIDE SEQUENCE</scope>
    <source>
        <strain evidence="2">MAHUQ-71</strain>
    </source>
</reference>
<gene>
    <name evidence="2" type="ORF">QGN17_11640</name>
</gene>
<name>A0ABT6N262_9SPHN</name>
<dbReference type="Proteomes" id="UP001160625">
    <property type="component" value="Unassembled WGS sequence"/>
</dbReference>
<sequence>MTDSNDTTVGAEPTNLLLASNKVDGTKVATRDGDALGSVYSLMINKRTGGSTFAVLSLGGFLGIGKSYYPLPFELLSYDHVADGYVVTIDRRLLEGGPSWSNNAPDFNQAYADRVSSYYGVSPVDLSVV</sequence>
<keyword evidence="3" id="KW-1185">Reference proteome</keyword>
<dbReference type="PANTHER" id="PTHR36505">
    <property type="entry name" value="BLR1072 PROTEIN"/>
    <property type="match status" value="1"/>
</dbReference>